<reference evidence="2" key="1">
    <citation type="submission" date="2015-04" db="EMBL/GenBank/DDBJ databases">
        <title>The genome sequence of the plant pathogenic Rhizarian Plasmodiophora brassicae reveals insights in its biotrophic life cycle and the origin of chitin synthesis.</title>
        <authorList>
            <person name="Schwelm A."/>
            <person name="Fogelqvist J."/>
            <person name="Knaust A."/>
            <person name="Julke S."/>
            <person name="Lilja T."/>
            <person name="Dhandapani V."/>
            <person name="Bonilla-Rosso G."/>
            <person name="Karlsson M."/>
            <person name="Shevchenko A."/>
            <person name="Choi S.R."/>
            <person name="Kim H.G."/>
            <person name="Park J.Y."/>
            <person name="Lim Y.P."/>
            <person name="Ludwig-Muller J."/>
            <person name="Dixelius C."/>
        </authorList>
    </citation>
    <scope>NUCLEOTIDE SEQUENCE</scope>
    <source>
        <tissue evidence="2">Potato root galls</tissue>
    </source>
</reference>
<proteinExistence type="predicted"/>
<name>A0A0H5QR34_9EUKA</name>
<evidence type="ECO:0000256" key="1">
    <source>
        <dbReference type="SAM" id="MobiDB-lite"/>
    </source>
</evidence>
<dbReference type="EMBL" id="HACM01004093">
    <property type="protein sequence ID" value="CRZ04535.1"/>
    <property type="molecule type" value="Transcribed_RNA"/>
</dbReference>
<feature type="region of interest" description="Disordered" evidence="1">
    <location>
        <begin position="153"/>
        <end position="173"/>
    </location>
</feature>
<evidence type="ECO:0000313" key="2">
    <source>
        <dbReference type="EMBL" id="CRZ04535.1"/>
    </source>
</evidence>
<organism evidence="2">
    <name type="scientific">Spongospora subterranea</name>
    <dbReference type="NCBI Taxonomy" id="70186"/>
    <lineage>
        <taxon>Eukaryota</taxon>
        <taxon>Sar</taxon>
        <taxon>Rhizaria</taxon>
        <taxon>Endomyxa</taxon>
        <taxon>Phytomyxea</taxon>
        <taxon>Plasmodiophorida</taxon>
        <taxon>Plasmodiophoridae</taxon>
        <taxon>Spongospora</taxon>
    </lineage>
</organism>
<feature type="region of interest" description="Disordered" evidence="1">
    <location>
        <begin position="39"/>
        <end position="67"/>
    </location>
</feature>
<dbReference type="AlphaFoldDB" id="A0A0H5QR34"/>
<feature type="non-terminal residue" evidence="2">
    <location>
        <position position="1"/>
    </location>
</feature>
<feature type="region of interest" description="Disordered" evidence="1">
    <location>
        <begin position="85"/>
        <end position="115"/>
    </location>
</feature>
<sequence length="275" mass="31246">VMNLDGVDQTALVQLESQFQLINQRSRNRHYNLVKPRKARFHKGQRSRLLGESSTVPLEPPASTTDQKNQIGKLLLATSMELLNLTDKSHGPSRSSIRRRSSRKYSNISSEGARRGMIAAQKVPEALKHIKMFSPPNKATTKMSLEDRLNEFSDDATHDTGDTAPDPNQPEDLFRDLFAPTNAVGSVPSQPAVMTKPKSHHRLEASLEVFVAHGLLPKPVRYEKRFQSGYATYTMRGMDRTQRDLYMFAMELERKHKSARKNTAKERLMAYNRAR</sequence>
<feature type="non-terminal residue" evidence="2">
    <location>
        <position position="275"/>
    </location>
</feature>
<feature type="compositionally biased region" description="Polar residues" evidence="1">
    <location>
        <begin position="52"/>
        <end position="67"/>
    </location>
</feature>
<accession>A0A0H5QR34</accession>
<protein>
    <submittedName>
        <fullName evidence="2">Uncharacterized protein</fullName>
    </submittedName>
</protein>